<dbReference type="Proteomes" id="UP001377567">
    <property type="component" value="Unassembled WGS sequence"/>
</dbReference>
<dbReference type="GO" id="GO:0009117">
    <property type="term" value="P:nucleotide metabolic process"/>
    <property type="evidence" value="ECO:0007669"/>
    <property type="project" value="UniProtKB-KW"/>
</dbReference>
<dbReference type="InterPro" id="IPR006650">
    <property type="entry name" value="A/AMP_deam_AS"/>
</dbReference>
<dbReference type="Gene3D" id="3.20.20.140">
    <property type="entry name" value="Metal-dependent hydrolases"/>
    <property type="match status" value="1"/>
</dbReference>
<dbReference type="SUPFAM" id="SSF51556">
    <property type="entry name" value="Metallo-dependent hydrolases"/>
    <property type="match status" value="1"/>
</dbReference>
<dbReference type="GO" id="GO:0006457">
    <property type="term" value="P:protein folding"/>
    <property type="evidence" value="ECO:0007669"/>
    <property type="project" value="InterPro"/>
</dbReference>
<keyword evidence="8 10" id="KW-0539">Nucleus</keyword>
<reference evidence="13 14" key="1">
    <citation type="journal article" date="2023" name="Elife">
        <title>Identification of key yeast species and microbe-microbe interactions impacting larval growth of Drosophila in the wild.</title>
        <authorList>
            <person name="Mure A."/>
            <person name="Sugiura Y."/>
            <person name="Maeda R."/>
            <person name="Honda K."/>
            <person name="Sakurai N."/>
            <person name="Takahashi Y."/>
            <person name="Watada M."/>
            <person name="Katoh T."/>
            <person name="Gotoh A."/>
            <person name="Gotoh Y."/>
            <person name="Taniguchi I."/>
            <person name="Nakamura K."/>
            <person name="Hayashi T."/>
            <person name="Katayama T."/>
            <person name="Uemura T."/>
            <person name="Hattori Y."/>
        </authorList>
    </citation>
    <scope>NUCLEOTIDE SEQUENCE [LARGE SCALE GENOMIC DNA]</scope>
    <source>
        <strain evidence="13 14">KH-74</strain>
    </source>
</reference>
<evidence type="ECO:0000256" key="7">
    <source>
        <dbReference type="ARBA" id="ARBA00023186"/>
    </source>
</evidence>
<dbReference type="HAMAP" id="MF_01962">
    <property type="entry name" value="Adenine_deaminase"/>
    <property type="match status" value="1"/>
</dbReference>
<evidence type="ECO:0000256" key="6">
    <source>
        <dbReference type="ARBA" id="ARBA00023080"/>
    </source>
</evidence>
<feature type="binding site" evidence="10">
    <location>
        <position position="286"/>
    </location>
    <ligand>
        <name>Zn(2+)</name>
        <dbReference type="ChEBI" id="CHEBI:29105"/>
        <note>catalytic</note>
    </ligand>
</feature>
<dbReference type="GO" id="GO:0005634">
    <property type="term" value="C:nucleus"/>
    <property type="evidence" value="ECO:0007669"/>
    <property type="project" value="UniProtKB-SubCell"/>
</dbReference>
<dbReference type="InterPro" id="IPR009053">
    <property type="entry name" value="Prefoldin"/>
</dbReference>
<dbReference type="EC" id="3.5.4.2" evidence="10"/>
<evidence type="ECO:0000256" key="2">
    <source>
        <dbReference type="ARBA" id="ARBA00022490"/>
    </source>
</evidence>
<dbReference type="GO" id="GO:0008270">
    <property type="term" value="F:zinc ion binding"/>
    <property type="evidence" value="ECO:0007669"/>
    <property type="project" value="UniProtKB-UniRule"/>
</dbReference>
<organism evidence="13 14">
    <name type="scientific">Maudiozyma humilis</name>
    <name type="common">Sour dough yeast</name>
    <name type="synonym">Kazachstania humilis</name>
    <dbReference type="NCBI Taxonomy" id="51915"/>
    <lineage>
        <taxon>Eukaryota</taxon>
        <taxon>Fungi</taxon>
        <taxon>Dikarya</taxon>
        <taxon>Ascomycota</taxon>
        <taxon>Saccharomycotina</taxon>
        <taxon>Saccharomycetes</taxon>
        <taxon>Saccharomycetales</taxon>
        <taxon>Saccharomycetaceae</taxon>
        <taxon>Maudiozyma</taxon>
    </lineage>
</organism>
<proteinExistence type="inferred from homology"/>
<comment type="function">
    <text evidence="10">Catalyzes the hydrolytic deamination of adenine to hypoxanthine. Plays an important role in the purine salvage pathway and in nitrogen catabolism.</text>
</comment>
<protein>
    <recommendedName>
        <fullName evidence="10">Adenine deaminase</fullName>
        <shortName evidence="10">ADE</shortName>
        <ecNumber evidence="10">3.5.4.2</ecNumber>
    </recommendedName>
    <alternativeName>
        <fullName evidence="10">Adenine aminohydrolase</fullName>
        <shortName evidence="10">AAH</shortName>
    </alternativeName>
</protein>
<feature type="site" description="Important for catalytic activity" evidence="10">
    <location>
        <position position="229"/>
    </location>
</feature>
<dbReference type="FunFam" id="1.10.287.370:FF:000005">
    <property type="entry name" value="Prefoldin subunit 4"/>
    <property type="match status" value="1"/>
</dbReference>
<dbReference type="Gene3D" id="1.10.287.370">
    <property type="match status" value="1"/>
</dbReference>
<accession>A0AAV5S258</accession>
<dbReference type="CDD" id="cd23165">
    <property type="entry name" value="Prefoldin_4"/>
    <property type="match status" value="1"/>
</dbReference>
<dbReference type="GO" id="GO:0043103">
    <property type="term" value="P:hypoxanthine salvage"/>
    <property type="evidence" value="ECO:0007669"/>
    <property type="project" value="UniProtKB-UniRule"/>
</dbReference>
<evidence type="ECO:0000256" key="8">
    <source>
        <dbReference type="ARBA" id="ARBA00023242"/>
    </source>
</evidence>
<dbReference type="GO" id="GO:0009168">
    <property type="term" value="P:purine ribonucleoside monophosphate biosynthetic process"/>
    <property type="evidence" value="ECO:0007669"/>
    <property type="project" value="InterPro"/>
</dbReference>
<comment type="catalytic activity">
    <reaction evidence="10">
        <text>adenine + H2O + H(+) = hypoxanthine + NH4(+)</text>
        <dbReference type="Rhea" id="RHEA:23688"/>
        <dbReference type="ChEBI" id="CHEBI:15377"/>
        <dbReference type="ChEBI" id="CHEBI:15378"/>
        <dbReference type="ChEBI" id="CHEBI:16708"/>
        <dbReference type="ChEBI" id="CHEBI:17368"/>
        <dbReference type="ChEBI" id="CHEBI:28938"/>
        <dbReference type="EC" id="3.5.4.2"/>
    </reaction>
</comment>
<keyword evidence="7" id="KW-0143">Chaperone</keyword>
<dbReference type="SUPFAM" id="SSF46579">
    <property type="entry name" value="Prefoldin"/>
    <property type="match status" value="1"/>
</dbReference>
<dbReference type="PANTHER" id="PTHR43114">
    <property type="entry name" value="ADENINE DEAMINASE"/>
    <property type="match status" value="1"/>
</dbReference>
<evidence type="ECO:0000313" key="13">
    <source>
        <dbReference type="EMBL" id="GMM57955.1"/>
    </source>
</evidence>
<dbReference type="AlphaFoldDB" id="A0AAV5S258"/>
<evidence type="ECO:0000256" key="3">
    <source>
        <dbReference type="ARBA" id="ARBA00022723"/>
    </source>
</evidence>
<keyword evidence="6 10" id="KW-0546">Nucleotide metabolism</keyword>
<dbReference type="GO" id="GO:0006146">
    <property type="term" value="P:adenine catabolic process"/>
    <property type="evidence" value="ECO:0007669"/>
    <property type="project" value="UniProtKB-UniRule"/>
</dbReference>
<evidence type="ECO:0000259" key="12">
    <source>
        <dbReference type="Pfam" id="PF00962"/>
    </source>
</evidence>
<gene>
    <name evidence="10" type="primary">AAH1</name>
    <name evidence="13" type="ORF">DAKH74_045710</name>
</gene>
<name>A0AAV5S258_MAUHU</name>
<sequence length="444" mass="49773">MPVSVEFLKELPKCEHHLHLEGTLEPDLLFPLAERNGVALPENFPKTTAELEEKYKSFADLQDFLNYYYIGTNVLLQEQDFFDLAWAYFSRVASQGLCHAEVFYDPQSHTERGVALETVTAGFKRACERAERELGITSKLIMCLLRHEAPAKCMDLVRAAQPLIQDGTIAALGLDSAEKPFPPALFKDCYAAAKAMNPDLQLTAHAGEEGPAQFVTDALDLLHATRIDHGINSSQDPALLERLARDRTLLTCCPLSNVKLQVVQDVRELPLQRFLDAGVPFSINSDDPAYFGGYILENYVAVSKAFPTWDVAVFAKIAANAIEGSCVQVTLEDQKRINEFSKLVLRKDTAASELARQRREKEYLDDVSLEIELVDEDEKVQYRIGELFVFLPQAEVVAQLEKDMEALDERIAGLEDKEAAIDERIGELKGELYAKFGDNINLER</sequence>
<feature type="active site" description="Proton donor" evidence="10">
    <location>
        <position position="208"/>
    </location>
</feature>
<evidence type="ECO:0000256" key="10">
    <source>
        <dbReference type="HAMAP-Rule" id="MF_03145"/>
    </source>
</evidence>
<keyword evidence="2 10" id="KW-0963">Cytoplasm</keyword>
<dbReference type="GO" id="GO:0051082">
    <property type="term" value="F:unfolded protein binding"/>
    <property type="evidence" value="ECO:0007669"/>
    <property type="project" value="InterPro"/>
</dbReference>
<evidence type="ECO:0000256" key="11">
    <source>
        <dbReference type="SAM" id="Coils"/>
    </source>
</evidence>
<dbReference type="Pfam" id="PF01920">
    <property type="entry name" value="Prefoldin_2"/>
    <property type="match status" value="1"/>
</dbReference>
<dbReference type="PANTHER" id="PTHR43114:SF6">
    <property type="entry name" value="ADENINE DEAMINASE"/>
    <property type="match status" value="1"/>
</dbReference>
<evidence type="ECO:0000313" key="14">
    <source>
        <dbReference type="Proteomes" id="UP001377567"/>
    </source>
</evidence>
<keyword evidence="11" id="KW-0175">Coiled coil</keyword>
<dbReference type="GO" id="GO:0000034">
    <property type="term" value="F:adenine deaminase activity"/>
    <property type="evidence" value="ECO:0007669"/>
    <property type="project" value="UniProtKB-UniRule"/>
</dbReference>
<feature type="binding site" evidence="10">
    <location>
        <position position="287"/>
    </location>
    <ligand>
        <name>substrate</name>
    </ligand>
</feature>
<comment type="caution">
    <text evidence="13">The sequence shown here is derived from an EMBL/GenBank/DDBJ whole genome shotgun (WGS) entry which is preliminary data.</text>
</comment>
<feature type="binding site" evidence="10">
    <location>
        <position position="19"/>
    </location>
    <ligand>
        <name>Zn(2+)</name>
        <dbReference type="ChEBI" id="CHEBI:29105"/>
        <note>catalytic</note>
    </ligand>
</feature>
<dbReference type="EMBL" id="BTGD01000018">
    <property type="protein sequence ID" value="GMM57955.1"/>
    <property type="molecule type" value="Genomic_DNA"/>
</dbReference>
<dbReference type="PROSITE" id="PS00485">
    <property type="entry name" value="A_DEAMINASE"/>
    <property type="match status" value="1"/>
</dbReference>
<keyword evidence="4 10" id="KW-0378">Hydrolase</keyword>
<feature type="coiled-coil region" evidence="11">
    <location>
        <begin position="397"/>
        <end position="424"/>
    </location>
</feature>
<evidence type="ECO:0000256" key="1">
    <source>
        <dbReference type="ARBA" id="ARBA00008045"/>
    </source>
</evidence>
<dbReference type="InterPro" id="IPR006330">
    <property type="entry name" value="Ado/ade_deaminase"/>
</dbReference>
<keyword evidence="14" id="KW-1185">Reference proteome</keyword>
<feature type="binding site" evidence="10">
    <location>
        <position position="205"/>
    </location>
    <ligand>
        <name>Zn(2+)</name>
        <dbReference type="ChEBI" id="CHEBI:29105"/>
        <note>catalytic</note>
    </ligand>
</feature>
<dbReference type="InterPro" id="IPR001365">
    <property type="entry name" value="A_deaminase_dom"/>
</dbReference>
<comment type="function">
    <text evidence="9">Binds specifically to cytosolic chaperonin (c-CPN) and transfers target proteins to it. Binds to nascent polypeptide chain and promotes folding in an environment in which there are many competing pathways for nonnative proteins.</text>
</comment>
<dbReference type="NCBIfam" id="TIGR01430">
    <property type="entry name" value="aden_deam"/>
    <property type="match status" value="1"/>
</dbReference>
<feature type="binding site" evidence="10">
    <location>
        <position position="17"/>
    </location>
    <ligand>
        <name>Zn(2+)</name>
        <dbReference type="ChEBI" id="CHEBI:29105"/>
        <note>catalytic</note>
    </ligand>
</feature>
<evidence type="ECO:0000256" key="4">
    <source>
        <dbReference type="ARBA" id="ARBA00022801"/>
    </source>
</evidence>
<evidence type="ECO:0000256" key="9">
    <source>
        <dbReference type="ARBA" id="ARBA00024667"/>
    </source>
</evidence>
<comment type="subcellular location">
    <subcellularLocation>
        <location evidence="10">Cytoplasm</location>
    </subcellularLocation>
    <subcellularLocation>
        <location evidence="10">Nucleus</location>
    </subcellularLocation>
</comment>
<dbReference type="InterPro" id="IPR032466">
    <property type="entry name" value="Metal_Hydrolase"/>
</dbReference>
<dbReference type="FunFam" id="3.20.20.140:FF:000039">
    <property type="entry name" value="Adenine deaminase"/>
    <property type="match status" value="1"/>
</dbReference>
<dbReference type="InterPro" id="IPR028892">
    <property type="entry name" value="ADE"/>
</dbReference>
<dbReference type="Pfam" id="PF00962">
    <property type="entry name" value="A_deaminase"/>
    <property type="match status" value="1"/>
</dbReference>
<dbReference type="CDD" id="cd01320">
    <property type="entry name" value="ADA"/>
    <property type="match status" value="1"/>
</dbReference>
<keyword evidence="5 10" id="KW-0862">Zinc</keyword>
<keyword evidence="3 10" id="KW-0479">Metal-binding</keyword>
<feature type="domain" description="Adenosine deaminase" evidence="12">
    <location>
        <begin position="12"/>
        <end position="328"/>
    </location>
</feature>
<comment type="cofactor">
    <cofactor evidence="10">
        <name>Zn(2+)</name>
        <dbReference type="ChEBI" id="CHEBI:29105"/>
    </cofactor>
    <text evidence="10">Binds 1 zinc ion per subunit.</text>
</comment>
<comment type="similarity">
    <text evidence="1">Belongs to the prefoldin subunit beta family.</text>
</comment>
<dbReference type="InterPro" id="IPR002777">
    <property type="entry name" value="PFD_beta-like"/>
</dbReference>
<dbReference type="GO" id="GO:0005829">
    <property type="term" value="C:cytosol"/>
    <property type="evidence" value="ECO:0007669"/>
    <property type="project" value="TreeGrafter"/>
</dbReference>
<dbReference type="GO" id="GO:0016272">
    <property type="term" value="C:prefoldin complex"/>
    <property type="evidence" value="ECO:0007669"/>
    <property type="project" value="InterPro"/>
</dbReference>
<comment type="similarity">
    <text evidence="10">Belongs to the metallo-dependent hydrolases superfamily. Adenosine and AMP deaminases family. Adenine deaminase type 2 subfamily.</text>
</comment>
<evidence type="ECO:0000256" key="5">
    <source>
        <dbReference type="ARBA" id="ARBA00022833"/>
    </source>
</evidence>